<dbReference type="EMBL" id="KN880487">
    <property type="protein sequence ID" value="KIY69287.1"/>
    <property type="molecule type" value="Genomic_DNA"/>
</dbReference>
<feature type="transmembrane region" description="Helical" evidence="1">
    <location>
        <begin position="12"/>
        <end position="32"/>
    </location>
</feature>
<name>A0A0D7BFM9_9AGAR</name>
<evidence type="ECO:0000313" key="2">
    <source>
        <dbReference type="EMBL" id="KIY69287.1"/>
    </source>
</evidence>
<keyword evidence="1" id="KW-0472">Membrane</keyword>
<keyword evidence="1" id="KW-1133">Transmembrane helix</keyword>
<protein>
    <recommendedName>
        <fullName evidence="4">MARVEL domain-containing protein</fullName>
    </recommendedName>
</protein>
<keyword evidence="3" id="KW-1185">Reference proteome</keyword>
<evidence type="ECO:0008006" key="4">
    <source>
        <dbReference type="Google" id="ProtNLM"/>
    </source>
</evidence>
<evidence type="ECO:0000256" key="1">
    <source>
        <dbReference type="SAM" id="Phobius"/>
    </source>
</evidence>
<feature type="transmembrane region" description="Helical" evidence="1">
    <location>
        <begin position="84"/>
        <end position="105"/>
    </location>
</feature>
<accession>A0A0D7BFM9</accession>
<sequence length="121" mass="13557">MAYYKAPLYSLYALHWASAVVLVALSAQLIDWNWYRHDHKEMPILEELLVSAAMSIFWVIVSIATIEIGSGVVKWFSFEVLGAVWMWIMYLVGAAYFTVGIAVSFTSSTSRGIVDCSIPIT</sequence>
<evidence type="ECO:0000313" key="3">
    <source>
        <dbReference type="Proteomes" id="UP000054007"/>
    </source>
</evidence>
<dbReference type="Proteomes" id="UP000054007">
    <property type="component" value="Unassembled WGS sequence"/>
</dbReference>
<keyword evidence="1" id="KW-0812">Transmembrane</keyword>
<proteinExistence type="predicted"/>
<feature type="transmembrane region" description="Helical" evidence="1">
    <location>
        <begin position="44"/>
        <end position="64"/>
    </location>
</feature>
<reference evidence="2 3" key="1">
    <citation type="journal article" date="2015" name="Fungal Genet. Biol.">
        <title>Evolution of novel wood decay mechanisms in Agaricales revealed by the genome sequences of Fistulina hepatica and Cylindrobasidium torrendii.</title>
        <authorList>
            <person name="Floudas D."/>
            <person name="Held B.W."/>
            <person name="Riley R."/>
            <person name="Nagy L.G."/>
            <person name="Koehler G."/>
            <person name="Ransdell A.S."/>
            <person name="Younus H."/>
            <person name="Chow J."/>
            <person name="Chiniquy J."/>
            <person name="Lipzen A."/>
            <person name="Tritt A."/>
            <person name="Sun H."/>
            <person name="Haridas S."/>
            <person name="LaButti K."/>
            <person name="Ohm R.A."/>
            <person name="Kues U."/>
            <person name="Blanchette R.A."/>
            <person name="Grigoriev I.V."/>
            <person name="Minto R.E."/>
            <person name="Hibbett D.S."/>
        </authorList>
    </citation>
    <scope>NUCLEOTIDE SEQUENCE [LARGE SCALE GENOMIC DNA]</scope>
    <source>
        <strain evidence="2 3">FP15055 ss-10</strain>
    </source>
</reference>
<organism evidence="2 3">
    <name type="scientific">Cylindrobasidium torrendii FP15055 ss-10</name>
    <dbReference type="NCBI Taxonomy" id="1314674"/>
    <lineage>
        <taxon>Eukaryota</taxon>
        <taxon>Fungi</taxon>
        <taxon>Dikarya</taxon>
        <taxon>Basidiomycota</taxon>
        <taxon>Agaricomycotina</taxon>
        <taxon>Agaricomycetes</taxon>
        <taxon>Agaricomycetidae</taxon>
        <taxon>Agaricales</taxon>
        <taxon>Marasmiineae</taxon>
        <taxon>Physalacriaceae</taxon>
        <taxon>Cylindrobasidium</taxon>
    </lineage>
</organism>
<gene>
    <name evidence="2" type="ORF">CYLTODRAFT_420897</name>
</gene>
<dbReference type="AlphaFoldDB" id="A0A0D7BFM9"/>